<dbReference type="InterPro" id="IPR019775">
    <property type="entry name" value="WD40_repeat_CS"/>
</dbReference>
<dbReference type="EMBL" id="CP126654">
    <property type="protein sequence ID" value="WJZ90866.1"/>
    <property type="molecule type" value="Genomic_DNA"/>
</dbReference>
<dbReference type="InterPro" id="IPR015943">
    <property type="entry name" value="WD40/YVTN_repeat-like_dom_sf"/>
</dbReference>
<dbReference type="PROSITE" id="PS00678">
    <property type="entry name" value="WD_REPEATS_1"/>
    <property type="match status" value="1"/>
</dbReference>
<dbReference type="InterPro" id="IPR001680">
    <property type="entry name" value="WD40_rpt"/>
</dbReference>
<keyword evidence="6" id="KW-1185">Reference proteome</keyword>
<feature type="repeat" description="WD" evidence="3">
    <location>
        <begin position="68"/>
        <end position="90"/>
    </location>
</feature>
<evidence type="ECO:0000256" key="4">
    <source>
        <dbReference type="SAM" id="MobiDB-lite"/>
    </source>
</evidence>
<dbReference type="PANTHER" id="PTHR22874:SF8">
    <property type="entry name" value="TRANSDUCIN FAMILY PROTEIN _ WD-40 REPEAT FAMILY PROTEIN"/>
    <property type="match status" value="1"/>
</dbReference>
<reference evidence="5 6" key="1">
    <citation type="journal article" date="2023" name="Hortic Res">
        <title>The complete reference genome for grapevine (Vitis vinifera L.) genetics and breeding.</title>
        <authorList>
            <person name="Shi X."/>
            <person name="Cao S."/>
            <person name="Wang X."/>
            <person name="Huang S."/>
            <person name="Wang Y."/>
            <person name="Liu Z."/>
            <person name="Liu W."/>
            <person name="Leng X."/>
            <person name="Peng Y."/>
            <person name="Wang N."/>
            <person name="Wang Y."/>
            <person name="Ma Z."/>
            <person name="Xu X."/>
            <person name="Zhang F."/>
            <person name="Xue H."/>
            <person name="Zhong H."/>
            <person name="Wang Y."/>
            <person name="Zhang K."/>
            <person name="Velt A."/>
            <person name="Avia K."/>
            <person name="Holtgrawe D."/>
            <person name="Grimplet J."/>
            <person name="Matus J.T."/>
            <person name="Ware D."/>
            <person name="Wu X."/>
            <person name="Wang H."/>
            <person name="Liu C."/>
            <person name="Fang Y."/>
            <person name="Rustenholz C."/>
            <person name="Cheng Z."/>
            <person name="Xiao H."/>
            <person name="Zhou Y."/>
        </authorList>
    </citation>
    <scope>NUCLEOTIDE SEQUENCE [LARGE SCALE GENOMIC DNA]</scope>
    <source>
        <strain evidence="6">cv. Pinot noir / PN40024</strain>
        <tissue evidence="5">Leaf</tissue>
    </source>
</reference>
<organism evidence="5 6">
    <name type="scientific">Vitis vinifera</name>
    <name type="common">Grape</name>
    <dbReference type="NCBI Taxonomy" id="29760"/>
    <lineage>
        <taxon>Eukaryota</taxon>
        <taxon>Viridiplantae</taxon>
        <taxon>Streptophyta</taxon>
        <taxon>Embryophyta</taxon>
        <taxon>Tracheophyta</taxon>
        <taxon>Spermatophyta</taxon>
        <taxon>Magnoliopsida</taxon>
        <taxon>eudicotyledons</taxon>
        <taxon>Gunneridae</taxon>
        <taxon>Pentapetalae</taxon>
        <taxon>rosids</taxon>
        <taxon>Vitales</taxon>
        <taxon>Vitaceae</taxon>
        <taxon>Viteae</taxon>
        <taxon>Vitis</taxon>
    </lineage>
</organism>
<accession>A0ABY9C8W5</accession>
<name>A0ABY9C8W5_VITVI</name>
<dbReference type="PROSITE" id="PS50082">
    <property type="entry name" value="WD_REPEATS_2"/>
    <property type="match status" value="1"/>
</dbReference>
<feature type="compositionally biased region" description="Polar residues" evidence="4">
    <location>
        <begin position="287"/>
        <end position="297"/>
    </location>
</feature>
<dbReference type="Pfam" id="PF00400">
    <property type="entry name" value="WD40"/>
    <property type="match status" value="2"/>
</dbReference>
<keyword evidence="2" id="KW-0677">Repeat</keyword>
<evidence type="ECO:0000256" key="3">
    <source>
        <dbReference type="PROSITE-ProRule" id="PRU00221"/>
    </source>
</evidence>
<evidence type="ECO:0000256" key="2">
    <source>
        <dbReference type="ARBA" id="ARBA00022737"/>
    </source>
</evidence>
<keyword evidence="1 3" id="KW-0853">WD repeat</keyword>
<proteinExistence type="predicted"/>
<evidence type="ECO:0000256" key="1">
    <source>
        <dbReference type="ARBA" id="ARBA00022574"/>
    </source>
</evidence>
<dbReference type="SMART" id="SM00320">
    <property type="entry name" value="WD40"/>
    <property type="match status" value="2"/>
</dbReference>
<gene>
    <name evidence="5" type="ORF">VitviT2T_009983</name>
</gene>
<evidence type="ECO:0000313" key="5">
    <source>
        <dbReference type="EMBL" id="WJZ90866.1"/>
    </source>
</evidence>
<dbReference type="PANTHER" id="PTHR22874">
    <property type="entry name" value="ACTIVATING MOLECULE IN BECN1-REGULATED AUTOPHAGY PROTEIN 1"/>
    <property type="match status" value="1"/>
</dbReference>
<dbReference type="InterPro" id="IPR036322">
    <property type="entry name" value="WD40_repeat_dom_sf"/>
</dbReference>
<dbReference type="Gene3D" id="2.130.10.10">
    <property type="entry name" value="YVTN repeat-like/Quinoprotein amine dehydrogenase"/>
    <property type="match status" value="1"/>
</dbReference>
<feature type="region of interest" description="Disordered" evidence="4">
    <location>
        <begin position="287"/>
        <end position="308"/>
    </location>
</feature>
<dbReference type="Proteomes" id="UP001227230">
    <property type="component" value="Chromosome 7"/>
</dbReference>
<evidence type="ECO:0008006" key="7">
    <source>
        <dbReference type="Google" id="ProtNLM"/>
    </source>
</evidence>
<dbReference type="SUPFAM" id="SSF50978">
    <property type="entry name" value="WD40 repeat-like"/>
    <property type="match status" value="1"/>
</dbReference>
<sequence>MGSVTRYCLLRSTTTTTFNPDGKTLASTHNDHTVKIIDCHTRSCLKVLTCHRRTPWVVRSHPVHPEILASGSLDHEVRIWDANTTECIGSCDFYHPVASIAFHVKGELLVVAIGHKIYTRRSLHVVHFHHCGAPVLLTVEVNDLDSSVSSMTIAISPGYLHYPPPTVFLANIHSSDRLKLAFELHLASLPFSLIPSFARDDSRIDLYHANRPTGSSKVQMDSSDYMVFPMETSPIMPFCSNPSTGSTQINRVPNGKENGIPNPKIDAMDSTEMQHVEQNQHKSFTNLDTFNDANSASRGVPGHISSLL</sequence>
<dbReference type="InterPro" id="IPR052596">
    <property type="entry name" value="AMBRA1_autophagy"/>
</dbReference>
<protein>
    <recommendedName>
        <fullName evidence="7">Activating molecule in BECN1-regulated autophagy protein 1</fullName>
    </recommendedName>
</protein>
<evidence type="ECO:0000313" key="6">
    <source>
        <dbReference type="Proteomes" id="UP001227230"/>
    </source>
</evidence>